<evidence type="ECO:0000259" key="3">
    <source>
        <dbReference type="Pfam" id="PF01408"/>
    </source>
</evidence>
<feature type="domain" description="Gfo/Idh/MocA-like oxidoreductase N-terminal" evidence="3">
    <location>
        <begin position="4"/>
        <end position="123"/>
    </location>
</feature>
<dbReference type="InterPro" id="IPR055170">
    <property type="entry name" value="GFO_IDH_MocA-like_dom"/>
</dbReference>
<proteinExistence type="inferred from homology"/>
<organism evidence="5 6">
    <name type="scientific">Paenibacillus residui</name>
    <dbReference type="NCBI Taxonomy" id="629724"/>
    <lineage>
        <taxon>Bacteria</taxon>
        <taxon>Bacillati</taxon>
        <taxon>Bacillota</taxon>
        <taxon>Bacilli</taxon>
        <taxon>Bacillales</taxon>
        <taxon>Paenibacillaceae</taxon>
        <taxon>Paenibacillus</taxon>
    </lineage>
</organism>
<feature type="domain" description="GFO/IDH/MocA-like oxidoreductase" evidence="4">
    <location>
        <begin position="133"/>
        <end position="245"/>
    </location>
</feature>
<protein>
    <submittedName>
        <fullName evidence="5">Gfo/Idh/MocA family protein</fullName>
    </submittedName>
</protein>
<evidence type="ECO:0000313" key="6">
    <source>
        <dbReference type="Proteomes" id="UP001597120"/>
    </source>
</evidence>
<accession>A0ABW3DC99</accession>
<dbReference type="Pfam" id="PF22725">
    <property type="entry name" value="GFO_IDH_MocA_C3"/>
    <property type="match status" value="1"/>
</dbReference>
<gene>
    <name evidence="5" type="ORF">ACFQ03_13425</name>
</gene>
<dbReference type="InterPro" id="IPR000683">
    <property type="entry name" value="Gfo/Idh/MocA-like_OxRdtase_N"/>
</dbReference>
<dbReference type="SUPFAM" id="SSF51735">
    <property type="entry name" value="NAD(P)-binding Rossmann-fold domains"/>
    <property type="match status" value="1"/>
</dbReference>
<reference evidence="6" key="1">
    <citation type="journal article" date="2019" name="Int. J. Syst. Evol. Microbiol.">
        <title>The Global Catalogue of Microorganisms (GCM) 10K type strain sequencing project: providing services to taxonomists for standard genome sequencing and annotation.</title>
        <authorList>
            <consortium name="The Broad Institute Genomics Platform"/>
            <consortium name="The Broad Institute Genome Sequencing Center for Infectious Disease"/>
            <person name="Wu L."/>
            <person name="Ma J."/>
        </authorList>
    </citation>
    <scope>NUCLEOTIDE SEQUENCE [LARGE SCALE GENOMIC DNA]</scope>
    <source>
        <strain evidence="6">CCUG 57263</strain>
    </source>
</reference>
<dbReference type="InterPro" id="IPR036291">
    <property type="entry name" value="NAD(P)-bd_dom_sf"/>
</dbReference>
<keyword evidence="2" id="KW-0560">Oxidoreductase</keyword>
<evidence type="ECO:0000256" key="2">
    <source>
        <dbReference type="ARBA" id="ARBA00023002"/>
    </source>
</evidence>
<evidence type="ECO:0000313" key="5">
    <source>
        <dbReference type="EMBL" id="MFD0870156.1"/>
    </source>
</evidence>
<dbReference type="PANTHER" id="PTHR22604:SF105">
    <property type="entry name" value="TRANS-1,2-DIHYDROBENZENE-1,2-DIOL DEHYDROGENASE"/>
    <property type="match status" value="1"/>
</dbReference>
<dbReference type="Gene3D" id="3.30.360.10">
    <property type="entry name" value="Dihydrodipicolinate Reductase, domain 2"/>
    <property type="match status" value="1"/>
</dbReference>
<comment type="caution">
    <text evidence="5">The sequence shown here is derived from an EMBL/GenBank/DDBJ whole genome shotgun (WGS) entry which is preliminary data.</text>
</comment>
<dbReference type="Gene3D" id="3.40.50.720">
    <property type="entry name" value="NAD(P)-binding Rossmann-like Domain"/>
    <property type="match status" value="1"/>
</dbReference>
<keyword evidence="6" id="KW-1185">Reference proteome</keyword>
<dbReference type="EMBL" id="JBHTIU010000039">
    <property type="protein sequence ID" value="MFD0870156.1"/>
    <property type="molecule type" value="Genomic_DNA"/>
</dbReference>
<evidence type="ECO:0000259" key="4">
    <source>
        <dbReference type="Pfam" id="PF22725"/>
    </source>
</evidence>
<sequence length="328" mass="36668">MRKLRWGVLGTGKIISKAGVAIHKAANSEWLGIAGRHAETGREAAEKYGLEHRYNSYRELIEDPDIDAVYIALLNHLHKEWAIDALQAGKHVLLEKPFTLNAREAKEVADTAKANGVQIMEAHSWRFQEAYHGVKALLEEGVIGDLGMMCSHFSFMAPSDSTRWVREWGGGALYDIGCYPIAWSRFLMGAEPEAVECHMVMSSTGVDTRFIGTLYYPDGRVAHCSAAFDMANGSGFELYGTRGRLSLNSRVQPESVTLTAEYSGMERQWTSDRIQPYVHQVQGFADAILNGRPVPYSVEDAIQQMTIMDALFRANEERTRIYLNDTAK</sequence>
<dbReference type="Proteomes" id="UP001597120">
    <property type="component" value="Unassembled WGS sequence"/>
</dbReference>
<dbReference type="Pfam" id="PF01408">
    <property type="entry name" value="GFO_IDH_MocA"/>
    <property type="match status" value="1"/>
</dbReference>
<evidence type="ECO:0000256" key="1">
    <source>
        <dbReference type="ARBA" id="ARBA00010928"/>
    </source>
</evidence>
<name>A0ABW3DC99_9BACL</name>
<dbReference type="SUPFAM" id="SSF55347">
    <property type="entry name" value="Glyceraldehyde-3-phosphate dehydrogenase-like, C-terminal domain"/>
    <property type="match status" value="1"/>
</dbReference>
<dbReference type="InterPro" id="IPR050984">
    <property type="entry name" value="Gfo/Idh/MocA_domain"/>
</dbReference>
<comment type="similarity">
    <text evidence="1">Belongs to the Gfo/Idh/MocA family.</text>
</comment>
<dbReference type="PANTHER" id="PTHR22604">
    <property type="entry name" value="OXIDOREDUCTASES"/>
    <property type="match status" value="1"/>
</dbReference>